<dbReference type="Pfam" id="PF25600">
    <property type="entry name" value="TRIM_CC"/>
    <property type="match status" value="1"/>
</dbReference>
<feature type="non-terminal residue" evidence="6">
    <location>
        <position position="1"/>
    </location>
</feature>
<reference evidence="6 7" key="1">
    <citation type="submission" date="2024-05" db="EMBL/GenBank/DDBJ databases">
        <title>Genome sequencing and assembly of Indian major carp, Cirrhinus mrigala (Hamilton, 1822).</title>
        <authorList>
            <person name="Mohindra V."/>
            <person name="Chowdhury L.M."/>
            <person name="Lal K."/>
            <person name="Jena J.K."/>
        </authorList>
    </citation>
    <scope>NUCLEOTIDE SEQUENCE [LARGE SCALE GENOMIC DNA]</scope>
    <source>
        <strain evidence="6">CM1030</strain>
        <tissue evidence="6">Blood</tissue>
    </source>
</reference>
<evidence type="ECO:0000259" key="5">
    <source>
        <dbReference type="Pfam" id="PF25600"/>
    </source>
</evidence>
<keyword evidence="4" id="KW-0175">Coiled coil</keyword>
<evidence type="ECO:0000256" key="4">
    <source>
        <dbReference type="SAM" id="Coils"/>
    </source>
</evidence>
<dbReference type="PANTHER" id="PTHR25465:SF32">
    <property type="entry name" value="BLOODTHIRSTY-RELATED GENE FAMILY, MEMBER 16 ISOFORM X1-RELATED"/>
    <property type="match status" value="1"/>
</dbReference>
<proteinExistence type="predicted"/>
<sequence>KEIADMSELFTYLIRSIERCQSELLEMMEQKKKAAKKQTEELIKELEQEITELKRRDSELEQLSHTEDHLHLLQIYPSLIRPLHTSSCTEISSDTQLSVETLRKHLTQLQETLDEKLSKT</sequence>
<dbReference type="InterPro" id="IPR051051">
    <property type="entry name" value="E3_ubiq-ligase_TRIM/RNF"/>
</dbReference>
<evidence type="ECO:0000313" key="6">
    <source>
        <dbReference type="EMBL" id="KAL0174181.1"/>
    </source>
</evidence>
<protein>
    <recommendedName>
        <fullName evidence="5">TRIM8/14/16/25/29/45/65 coiled-coil region domain-containing protein</fullName>
    </recommendedName>
</protein>
<dbReference type="AlphaFoldDB" id="A0ABD0PN65"/>
<name>A0ABD0PN65_CIRMR</name>
<keyword evidence="3" id="KW-0862">Zinc</keyword>
<evidence type="ECO:0000313" key="7">
    <source>
        <dbReference type="Proteomes" id="UP001529510"/>
    </source>
</evidence>
<evidence type="ECO:0000256" key="1">
    <source>
        <dbReference type="ARBA" id="ARBA00022723"/>
    </source>
</evidence>
<dbReference type="PANTHER" id="PTHR25465">
    <property type="entry name" value="B-BOX DOMAIN CONTAINING"/>
    <property type="match status" value="1"/>
</dbReference>
<accession>A0ABD0PN65</accession>
<dbReference type="GO" id="GO:0008270">
    <property type="term" value="F:zinc ion binding"/>
    <property type="evidence" value="ECO:0007669"/>
    <property type="project" value="UniProtKB-KW"/>
</dbReference>
<keyword evidence="1" id="KW-0479">Metal-binding</keyword>
<gene>
    <name evidence="6" type="ORF">M9458_030149</name>
</gene>
<evidence type="ECO:0000256" key="2">
    <source>
        <dbReference type="ARBA" id="ARBA00022771"/>
    </source>
</evidence>
<evidence type="ECO:0000256" key="3">
    <source>
        <dbReference type="ARBA" id="ARBA00022833"/>
    </source>
</evidence>
<feature type="non-terminal residue" evidence="6">
    <location>
        <position position="120"/>
    </location>
</feature>
<dbReference type="EMBL" id="JAMKFB020000015">
    <property type="protein sequence ID" value="KAL0174181.1"/>
    <property type="molecule type" value="Genomic_DNA"/>
</dbReference>
<feature type="coiled-coil region" evidence="4">
    <location>
        <begin position="17"/>
        <end position="63"/>
    </location>
</feature>
<keyword evidence="7" id="KW-1185">Reference proteome</keyword>
<feature type="domain" description="TRIM8/14/16/25/29/45/65 coiled-coil region" evidence="5">
    <location>
        <begin position="1"/>
        <end position="118"/>
    </location>
</feature>
<keyword evidence="2" id="KW-0863">Zinc-finger</keyword>
<organism evidence="6 7">
    <name type="scientific">Cirrhinus mrigala</name>
    <name type="common">Mrigala</name>
    <dbReference type="NCBI Taxonomy" id="683832"/>
    <lineage>
        <taxon>Eukaryota</taxon>
        <taxon>Metazoa</taxon>
        <taxon>Chordata</taxon>
        <taxon>Craniata</taxon>
        <taxon>Vertebrata</taxon>
        <taxon>Euteleostomi</taxon>
        <taxon>Actinopterygii</taxon>
        <taxon>Neopterygii</taxon>
        <taxon>Teleostei</taxon>
        <taxon>Ostariophysi</taxon>
        <taxon>Cypriniformes</taxon>
        <taxon>Cyprinidae</taxon>
        <taxon>Labeoninae</taxon>
        <taxon>Labeonini</taxon>
        <taxon>Cirrhinus</taxon>
    </lineage>
</organism>
<dbReference type="InterPro" id="IPR058030">
    <property type="entry name" value="TRIM8/14/16/25/29/45/65_CC"/>
</dbReference>
<dbReference type="Proteomes" id="UP001529510">
    <property type="component" value="Unassembled WGS sequence"/>
</dbReference>
<comment type="caution">
    <text evidence="6">The sequence shown here is derived from an EMBL/GenBank/DDBJ whole genome shotgun (WGS) entry which is preliminary data.</text>
</comment>